<gene>
    <name evidence="1" type="ORF">YALI1_D25063g</name>
</gene>
<evidence type="ECO:0000313" key="2">
    <source>
        <dbReference type="Proteomes" id="UP000182444"/>
    </source>
</evidence>
<accession>A0A1D8NFC0</accession>
<dbReference type="AlphaFoldDB" id="A0A1D8NFC0"/>
<dbReference type="Proteomes" id="UP000182444">
    <property type="component" value="Chromosome 1D"/>
</dbReference>
<dbReference type="GeneID" id="94583398"/>
<dbReference type="RefSeq" id="XP_068138886.1">
    <property type="nucleotide sequence ID" value="XM_068282785.1"/>
</dbReference>
<dbReference type="EMBL" id="CP017556">
    <property type="protein sequence ID" value="AOW04332.1"/>
    <property type="molecule type" value="Genomic_DNA"/>
</dbReference>
<sequence length="66" mass="7454">MLQTTIDFFADFLLVSQLSAGQEAWLSCVLKSNVLVIQHPKRYQLDPSVHIRSINAVDVASYTSWT</sequence>
<organism evidence="1 2">
    <name type="scientific">Yarrowia lipolytica</name>
    <name type="common">Candida lipolytica</name>
    <dbReference type="NCBI Taxonomy" id="4952"/>
    <lineage>
        <taxon>Eukaryota</taxon>
        <taxon>Fungi</taxon>
        <taxon>Dikarya</taxon>
        <taxon>Ascomycota</taxon>
        <taxon>Saccharomycotina</taxon>
        <taxon>Dipodascomycetes</taxon>
        <taxon>Dipodascales</taxon>
        <taxon>Dipodascales incertae sedis</taxon>
        <taxon>Yarrowia</taxon>
    </lineage>
</organism>
<dbReference type="VEuPathDB" id="FungiDB:YALI1_D25063g"/>
<proteinExistence type="predicted"/>
<protein>
    <submittedName>
        <fullName evidence="1">Uncharacterized protein</fullName>
    </submittedName>
</protein>
<evidence type="ECO:0000313" key="1">
    <source>
        <dbReference type="EMBL" id="AOW04332.1"/>
    </source>
</evidence>
<reference evidence="1 2" key="1">
    <citation type="journal article" date="2016" name="PLoS ONE">
        <title>Sequence Assembly of Yarrowia lipolytica Strain W29/CLIB89 Shows Transposable Element Diversity.</title>
        <authorList>
            <person name="Magnan C."/>
            <person name="Yu J."/>
            <person name="Chang I."/>
            <person name="Jahn E."/>
            <person name="Kanomata Y."/>
            <person name="Wu J."/>
            <person name="Zeller M."/>
            <person name="Oakes M."/>
            <person name="Baldi P."/>
            <person name="Sandmeyer S."/>
        </authorList>
    </citation>
    <scope>NUCLEOTIDE SEQUENCE [LARGE SCALE GENOMIC DNA]</scope>
    <source>
        <strain evidence="2">CLIB89(W29)</strain>
    </source>
</reference>
<name>A0A1D8NFC0_YARLL</name>